<keyword evidence="4 5" id="KW-0732">Signal</keyword>
<evidence type="ECO:0000313" key="8">
    <source>
        <dbReference type="EMBL" id="PWK48468.1"/>
    </source>
</evidence>
<dbReference type="GO" id="GO:0005576">
    <property type="term" value="C:extracellular region"/>
    <property type="evidence" value="ECO:0007669"/>
    <property type="project" value="UniProtKB-SubCell"/>
</dbReference>
<evidence type="ECO:0000313" key="9">
    <source>
        <dbReference type="Proteomes" id="UP000245790"/>
    </source>
</evidence>
<dbReference type="EMBL" id="QGGU01000009">
    <property type="protein sequence ID" value="PWK48468.1"/>
    <property type="molecule type" value="Genomic_DNA"/>
</dbReference>
<name>A0A316FHS5_9GAMM</name>
<dbReference type="Gene3D" id="3.30.70.2150">
    <property type="match status" value="1"/>
</dbReference>
<dbReference type="InterPro" id="IPR041029">
    <property type="entry name" value="GbpA_2"/>
</dbReference>
<dbReference type="SUPFAM" id="SSF81296">
    <property type="entry name" value="E set domains"/>
    <property type="match status" value="1"/>
</dbReference>
<reference evidence="8 9" key="1">
    <citation type="submission" date="2018-05" db="EMBL/GenBank/DDBJ databases">
        <title>Genomic Encyclopedia of Type Strains, Phase IV (KMG-IV): sequencing the most valuable type-strain genomes for metagenomic binning, comparative biology and taxonomic classification.</title>
        <authorList>
            <person name="Goeker M."/>
        </authorList>
    </citation>
    <scope>NUCLEOTIDE SEQUENCE [LARGE SCALE GENOMIC DNA]</scope>
    <source>
        <strain evidence="8 9">DSM 25350</strain>
    </source>
</reference>
<dbReference type="Pfam" id="PF18416">
    <property type="entry name" value="GbpA_2"/>
    <property type="match status" value="1"/>
</dbReference>
<dbReference type="InterPro" id="IPR014756">
    <property type="entry name" value="Ig_E-set"/>
</dbReference>
<feature type="domain" description="N-acetylglucosamine binding protein A" evidence="7">
    <location>
        <begin position="201"/>
        <end position="299"/>
    </location>
</feature>
<dbReference type="OrthoDB" id="3675244at2"/>
<feature type="signal peptide" evidence="5">
    <location>
        <begin position="1"/>
        <end position="25"/>
    </location>
</feature>
<dbReference type="InterPro" id="IPR051024">
    <property type="entry name" value="GlcNAc_Chitin_IntDeg"/>
</dbReference>
<dbReference type="Gene3D" id="2.60.40.2550">
    <property type="match status" value="1"/>
</dbReference>
<evidence type="ECO:0000256" key="4">
    <source>
        <dbReference type="ARBA" id="ARBA00022729"/>
    </source>
</evidence>
<dbReference type="InterPro" id="IPR004302">
    <property type="entry name" value="Cellulose/chitin-bd_N"/>
</dbReference>
<keyword evidence="9" id="KW-1185">Reference proteome</keyword>
<comment type="subcellular location">
    <subcellularLocation>
        <location evidence="1">Secreted</location>
    </subcellularLocation>
</comment>
<sequence>MKIKINITGLGCLAALLCLPQLLQAHGYVSSPESRSLLCHERVNSNCGPIQWEPQSVEGLDRFPETGPADGEIASAGLEQFSQLNEQTISRWSKVDIASGQQSFSWRFTANHASRDWRYYITKANWNPNQPLTRASFDLSPFCTVDGNYQRPPKQMTHQCYVPERSGYHVILSVWDVGDTVNSFYQVIDVMFAGDQPPPEWNDIGDINPVMDLQVGDSVGARFFSEQGEQTDLRVDTNIETAQQGDKNSWPKQLAEAVNRTHSHLKAGIKNNNGDIVPSNGKNDVFAAVGSNIVRAEIEISPATQQPEFTVTGLASSYDIENGSATLSFEVHPETASADNVISLSAVLYNSSSAEVVSDTAEATSSHSFTLTAQAVEAGDYTLVIIAENSDGQREQQSFALVLTEVGDQPFDFVYPQNIEQYEAGTRVKASDGSIYQCKPYPYDGWCRVYSPNANHYEPGEGSHWQDAWVKL</sequence>
<feature type="chain" id="PRO_5016326023" evidence="5">
    <location>
        <begin position="26"/>
        <end position="472"/>
    </location>
</feature>
<dbReference type="GO" id="GO:0008061">
    <property type="term" value="F:chitin binding"/>
    <property type="evidence" value="ECO:0007669"/>
    <property type="project" value="UniProtKB-KW"/>
</dbReference>
<evidence type="ECO:0000256" key="1">
    <source>
        <dbReference type="ARBA" id="ARBA00004613"/>
    </source>
</evidence>
<evidence type="ECO:0000259" key="6">
    <source>
        <dbReference type="Pfam" id="PF03067"/>
    </source>
</evidence>
<dbReference type="CDD" id="cd21177">
    <property type="entry name" value="LPMO_AA10"/>
    <property type="match status" value="1"/>
</dbReference>
<evidence type="ECO:0000256" key="2">
    <source>
        <dbReference type="ARBA" id="ARBA00022525"/>
    </source>
</evidence>
<accession>A0A316FHS5</accession>
<feature type="domain" description="Chitin-binding type-4" evidence="6">
    <location>
        <begin position="26"/>
        <end position="190"/>
    </location>
</feature>
<protein>
    <submittedName>
        <fullName evidence="8">Putative carbohydrate-binding protein with CBM5 and CBM33 domain</fullName>
    </submittedName>
</protein>
<dbReference type="Pfam" id="PF03067">
    <property type="entry name" value="LPMO_10"/>
    <property type="match status" value="1"/>
</dbReference>
<organism evidence="8 9">
    <name type="scientific">Pleionea mediterranea</name>
    <dbReference type="NCBI Taxonomy" id="523701"/>
    <lineage>
        <taxon>Bacteria</taxon>
        <taxon>Pseudomonadati</taxon>
        <taxon>Pseudomonadota</taxon>
        <taxon>Gammaproteobacteria</taxon>
        <taxon>Oceanospirillales</taxon>
        <taxon>Pleioneaceae</taxon>
        <taxon>Pleionea</taxon>
    </lineage>
</organism>
<evidence type="ECO:0000259" key="7">
    <source>
        <dbReference type="Pfam" id="PF18416"/>
    </source>
</evidence>
<proteinExistence type="predicted"/>
<dbReference type="RefSeq" id="WP_109764143.1">
    <property type="nucleotide sequence ID" value="NZ_QGGU01000009.1"/>
</dbReference>
<dbReference type="PANTHER" id="PTHR34823">
    <property type="entry name" value="GLCNAC-BINDING PROTEIN A"/>
    <property type="match status" value="1"/>
</dbReference>
<gene>
    <name evidence="8" type="ORF">C8D97_10917</name>
</gene>
<dbReference type="PANTHER" id="PTHR34823:SF1">
    <property type="entry name" value="CHITIN-BINDING TYPE-4 DOMAIN-CONTAINING PROTEIN"/>
    <property type="match status" value="1"/>
</dbReference>
<keyword evidence="3" id="KW-0147">Chitin-binding</keyword>
<evidence type="ECO:0000256" key="5">
    <source>
        <dbReference type="SAM" id="SignalP"/>
    </source>
</evidence>
<dbReference type="Gene3D" id="2.70.50.50">
    <property type="entry name" value="chitin-binding protein cbp21"/>
    <property type="match status" value="1"/>
</dbReference>
<dbReference type="NCBIfam" id="NF009690">
    <property type="entry name" value="PRK13211.1"/>
    <property type="match status" value="1"/>
</dbReference>
<evidence type="ECO:0000256" key="3">
    <source>
        <dbReference type="ARBA" id="ARBA00022669"/>
    </source>
</evidence>
<keyword evidence="2" id="KW-0964">Secreted</keyword>
<dbReference type="FunFam" id="2.70.50.50:FF:000001">
    <property type="entry name" value="Chitin-binding protein"/>
    <property type="match status" value="1"/>
</dbReference>
<dbReference type="AlphaFoldDB" id="A0A316FHS5"/>
<comment type="caution">
    <text evidence="8">The sequence shown here is derived from an EMBL/GenBank/DDBJ whole genome shotgun (WGS) entry which is preliminary data.</text>
</comment>
<dbReference type="Proteomes" id="UP000245790">
    <property type="component" value="Unassembled WGS sequence"/>
</dbReference>